<keyword evidence="4 7" id="KW-0812">Transmembrane</keyword>
<evidence type="ECO:0000256" key="7">
    <source>
        <dbReference type="RuleBase" id="RU363032"/>
    </source>
</evidence>
<organism evidence="9 10">
    <name type="scientific">Blautia hominis</name>
    <dbReference type="NCBI Taxonomy" id="2025493"/>
    <lineage>
        <taxon>Bacteria</taxon>
        <taxon>Bacillati</taxon>
        <taxon>Bacillota</taxon>
        <taxon>Clostridia</taxon>
        <taxon>Lachnospirales</taxon>
        <taxon>Lachnospiraceae</taxon>
        <taxon>Blautia</taxon>
    </lineage>
</organism>
<dbReference type="Gene3D" id="1.10.3720.10">
    <property type="entry name" value="MetI-like"/>
    <property type="match status" value="1"/>
</dbReference>
<gene>
    <name evidence="9" type="ORF">K040078D81_06580</name>
</gene>
<comment type="caution">
    <text evidence="9">The sequence shown here is derived from an EMBL/GenBank/DDBJ whole genome shotgun (WGS) entry which is preliminary data.</text>
</comment>
<feature type="transmembrane region" description="Helical" evidence="7">
    <location>
        <begin position="211"/>
        <end position="234"/>
    </location>
</feature>
<feature type="transmembrane region" description="Helical" evidence="7">
    <location>
        <begin position="153"/>
        <end position="175"/>
    </location>
</feature>
<dbReference type="EMBL" id="BAABYW010000001">
    <property type="protein sequence ID" value="GAA6406541.1"/>
    <property type="molecule type" value="Genomic_DNA"/>
</dbReference>
<evidence type="ECO:0000256" key="5">
    <source>
        <dbReference type="ARBA" id="ARBA00022989"/>
    </source>
</evidence>
<evidence type="ECO:0000313" key="9">
    <source>
        <dbReference type="EMBL" id="GAA6406541.1"/>
    </source>
</evidence>
<dbReference type="PANTHER" id="PTHR43227:SF11">
    <property type="entry name" value="BLL4140 PROTEIN"/>
    <property type="match status" value="1"/>
</dbReference>
<protein>
    <submittedName>
        <fullName evidence="9">Sugar ABC transporter permease</fullName>
    </submittedName>
</protein>
<comment type="similarity">
    <text evidence="7">Belongs to the binding-protein-dependent transport system permease family.</text>
</comment>
<accession>A0ABQ0B514</accession>
<evidence type="ECO:0000256" key="6">
    <source>
        <dbReference type="ARBA" id="ARBA00023136"/>
    </source>
</evidence>
<feature type="domain" description="ABC transmembrane type-1" evidence="8">
    <location>
        <begin position="64"/>
        <end position="284"/>
    </location>
</feature>
<dbReference type="SUPFAM" id="SSF161098">
    <property type="entry name" value="MetI-like"/>
    <property type="match status" value="1"/>
</dbReference>
<comment type="subcellular location">
    <subcellularLocation>
        <location evidence="1 7">Cell membrane</location>
        <topology evidence="1 7">Multi-pass membrane protein</topology>
    </subcellularLocation>
</comment>
<feature type="transmembrane region" description="Helical" evidence="7">
    <location>
        <begin position="263"/>
        <end position="283"/>
    </location>
</feature>
<name>A0ABQ0B514_9FIRM</name>
<proteinExistence type="inferred from homology"/>
<keyword evidence="10" id="KW-1185">Reference proteome</keyword>
<dbReference type="PROSITE" id="PS50928">
    <property type="entry name" value="ABC_TM1"/>
    <property type="match status" value="1"/>
</dbReference>
<dbReference type="InterPro" id="IPR035906">
    <property type="entry name" value="MetI-like_sf"/>
</dbReference>
<keyword evidence="3" id="KW-1003">Cell membrane</keyword>
<dbReference type="PANTHER" id="PTHR43227">
    <property type="entry name" value="BLL4140 PROTEIN"/>
    <property type="match status" value="1"/>
</dbReference>
<keyword evidence="5 7" id="KW-1133">Transmembrane helix</keyword>
<evidence type="ECO:0000313" key="10">
    <source>
        <dbReference type="Proteomes" id="UP001600943"/>
    </source>
</evidence>
<evidence type="ECO:0000259" key="8">
    <source>
        <dbReference type="PROSITE" id="PS50928"/>
    </source>
</evidence>
<dbReference type="InterPro" id="IPR050809">
    <property type="entry name" value="UgpAE/MalFG_permease"/>
</dbReference>
<feature type="transmembrane region" description="Helical" evidence="7">
    <location>
        <begin position="12"/>
        <end position="32"/>
    </location>
</feature>
<evidence type="ECO:0000256" key="1">
    <source>
        <dbReference type="ARBA" id="ARBA00004651"/>
    </source>
</evidence>
<reference evidence="9 10" key="1">
    <citation type="submission" date="2024-04" db="EMBL/GenBank/DDBJ databases">
        <title>Defined microbial consortia suppress multidrug-resistant proinflammatory Enterobacteriaceae via ecological control.</title>
        <authorList>
            <person name="Furuichi M."/>
            <person name="Kawaguchi T."/>
            <person name="Pust M."/>
            <person name="Yasuma K."/>
            <person name="Plichta D."/>
            <person name="Hasegawa N."/>
            <person name="Ohya T."/>
            <person name="Bhattarai S."/>
            <person name="Sasajima S."/>
            <person name="Aoto Y."/>
            <person name="Tuganbaev T."/>
            <person name="Yaginuma M."/>
            <person name="Ueda M."/>
            <person name="Okahashi N."/>
            <person name="Amafuji K."/>
            <person name="Kiridooshi Y."/>
            <person name="Sugita K."/>
            <person name="Strazar M."/>
            <person name="Skelly A."/>
            <person name="Suda W."/>
            <person name="Hattori M."/>
            <person name="Nakamoto N."/>
            <person name="Caballero S."/>
            <person name="Norman J."/>
            <person name="Olle B."/>
            <person name="Tanoue T."/>
            <person name="Arita M."/>
            <person name="Bucci V."/>
            <person name="Atarashi K."/>
            <person name="Xavier R."/>
            <person name="Honda K."/>
        </authorList>
    </citation>
    <scope>NUCLEOTIDE SEQUENCE [LARGE SCALE GENOMIC DNA]</scope>
    <source>
        <strain evidence="10">k04-0078-D8-1</strain>
    </source>
</reference>
<dbReference type="CDD" id="cd06261">
    <property type="entry name" value="TM_PBP2"/>
    <property type="match status" value="1"/>
</dbReference>
<feature type="transmembrane region" description="Helical" evidence="7">
    <location>
        <begin position="100"/>
        <end position="124"/>
    </location>
</feature>
<dbReference type="InterPro" id="IPR000515">
    <property type="entry name" value="MetI-like"/>
</dbReference>
<dbReference type="Proteomes" id="UP001600943">
    <property type="component" value="Unassembled WGS sequence"/>
</dbReference>
<sequence length="292" mass="32773">MYMKSKKRKLMPYLFISPFFILYAVFGLYPAISGLILSFQTKTGGFTVSNYGTVFMDHRFWKSILNACIYMMGSIFIILPVALLAALMLNSKYMGKKSGFVSTVFFIPNVTSVIVVGIVFKLILRTNNGLINTVLQDVGVAEKAVKFLSDPAWAIPSVLLIGCWRYFGINSLYFLSGLQGIPTELGEAARIDGAGKWKEFWYVTLPLLKPIMTYIVFIAITGSFAMFGEVLTLVQNSSSVGSRDSMLYPVIYLYNTMFKNNQVSRAATMGYVIALILLIITTIQRRLFREKD</sequence>
<evidence type="ECO:0000256" key="3">
    <source>
        <dbReference type="ARBA" id="ARBA00022475"/>
    </source>
</evidence>
<evidence type="ECO:0000256" key="2">
    <source>
        <dbReference type="ARBA" id="ARBA00022448"/>
    </source>
</evidence>
<keyword evidence="6 7" id="KW-0472">Membrane</keyword>
<feature type="transmembrane region" description="Helical" evidence="7">
    <location>
        <begin position="64"/>
        <end position="88"/>
    </location>
</feature>
<evidence type="ECO:0000256" key="4">
    <source>
        <dbReference type="ARBA" id="ARBA00022692"/>
    </source>
</evidence>
<keyword evidence="2 7" id="KW-0813">Transport</keyword>
<dbReference type="Pfam" id="PF00528">
    <property type="entry name" value="BPD_transp_1"/>
    <property type="match status" value="1"/>
</dbReference>